<accession>A0A426ZF75</accession>
<dbReference type="AlphaFoldDB" id="A0A426ZF75"/>
<evidence type="ECO:0000313" key="1">
    <source>
        <dbReference type="EMBL" id="RRT62611.1"/>
    </source>
</evidence>
<proteinExistence type="predicted"/>
<feature type="non-terminal residue" evidence="1">
    <location>
        <position position="1"/>
    </location>
</feature>
<evidence type="ECO:0000313" key="2">
    <source>
        <dbReference type="Proteomes" id="UP000287651"/>
    </source>
</evidence>
<comment type="caution">
    <text evidence="1">The sequence shown here is derived from an EMBL/GenBank/DDBJ whole genome shotgun (WGS) entry which is preliminary data.</text>
</comment>
<dbReference type="Proteomes" id="UP000287651">
    <property type="component" value="Unassembled WGS sequence"/>
</dbReference>
<name>A0A426ZF75_ENSVE</name>
<protein>
    <submittedName>
        <fullName evidence="1">Uncharacterized protein</fullName>
    </submittedName>
</protein>
<sequence>DDAVSHATPIFLLALRQLDRLCQHCNHDLSTALTSLCDGYCVAGSSSKGNKRKAIGKKLTFLSRLISLRVLTSFAIIVTSRSLRGRGRLRRGKPPRTSLLPS</sequence>
<reference evidence="1 2" key="1">
    <citation type="journal article" date="2014" name="Agronomy (Basel)">
        <title>A Draft Genome Sequence for Ensete ventricosum, the Drought-Tolerant Tree Against Hunger.</title>
        <authorList>
            <person name="Harrison J."/>
            <person name="Moore K.A."/>
            <person name="Paszkiewicz K."/>
            <person name="Jones T."/>
            <person name="Grant M."/>
            <person name="Ambacheew D."/>
            <person name="Muzemil S."/>
            <person name="Studholme D.J."/>
        </authorList>
    </citation>
    <scope>NUCLEOTIDE SEQUENCE [LARGE SCALE GENOMIC DNA]</scope>
</reference>
<dbReference type="EMBL" id="AMZH03006921">
    <property type="protein sequence ID" value="RRT62611.1"/>
    <property type="molecule type" value="Genomic_DNA"/>
</dbReference>
<organism evidence="1 2">
    <name type="scientific">Ensete ventricosum</name>
    <name type="common">Abyssinian banana</name>
    <name type="synonym">Musa ensete</name>
    <dbReference type="NCBI Taxonomy" id="4639"/>
    <lineage>
        <taxon>Eukaryota</taxon>
        <taxon>Viridiplantae</taxon>
        <taxon>Streptophyta</taxon>
        <taxon>Embryophyta</taxon>
        <taxon>Tracheophyta</taxon>
        <taxon>Spermatophyta</taxon>
        <taxon>Magnoliopsida</taxon>
        <taxon>Liliopsida</taxon>
        <taxon>Zingiberales</taxon>
        <taxon>Musaceae</taxon>
        <taxon>Ensete</taxon>
    </lineage>
</organism>
<gene>
    <name evidence="1" type="ORF">B296_00010138</name>
</gene>